<dbReference type="InterPro" id="IPR032689">
    <property type="entry name" value="TraG-D_C"/>
</dbReference>
<dbReference type="InterPro" id="IPR027417">
    <property type="entry name" value="P-loop_NTPase"/>
</dbReference>
<proteinExistence type="predicted"/>
<dbReference type="AlphaFoldDB" id="A0A8J8BED1"/>
<keyword evidence="3" id="KW-1185">Reference proteome</keyword>
<dbReference type="EMBL" id="JAGSXH010000382">
    <property type="protein sequence ID" value="MBS2967177.1"/>
    <property type="molecule type" value="Genomic_DNA"/>
</dbReference>
<name>A0A8J8BED1_9ACTN</name>
<comment type="caution">
    <text evidence="2">The sequence shown here is derived from an EMBL/GenBank/DDBJ whole genome shotgun (WGS) entry which is preliminary data.</text>
</comment>
<sequence length="167" mass="18030">AYATAPLLNKLRAFLLRDFVLKTVATGATSIDMGAVLDGGVCLVRLPKGVLGDETVRLLGSFIVAKVWQAAAARARLGQPRHDCSLVIDECHNFLTLPIGLEEMLAEARAYRLALILAHQDLAQLPTDLREGISANARSKLIFSVSPEDARLLERHTLPALGAHDLS</sequence>
<dbReference type="Gene3D" id="3.40.50.300">
    <property type="entry name" value="P-loop containing nucleotide triphosphate hydrolases"/>
    <property type="match status" value="1"/>
</dbReference>
<dbReference type="CDD" id="cd01127">
    <property type="entry name" value="TrwB_TraG_TraD_VirD4"/>
    <property type="match status" value="1"/>
</dbReference>
<feature type="domain" description="TraD/TraG TraM recognition site" evidence="1">
    <location>
        <begin position="85"/>
        <end position="146"/>
    </location>
</feature>
<organism evidence="2 3">
    <name type="scientific">Actinocrinis puniceicyclus</name>
    <dbReference type="NCBI Taxonomy" id="977794"/>
    <lineage>
        <taxon>Bacteria</taxon>
        <taxon>Bacillati</taxon>
        <taxon>Actinomycetota</taxon>
        <taxon>Actinomycetes</taxon>
        <taxon>Catenulisporales</taxon>
        <taxon>Actinospicaceae</taxon>
        <taxon>Actinocrinis</taxon>
    </lineage>
</organism>
<evidence type="ECO:0000313" key="3">
    <source>
        <dbReference type="Proteomes" id="UP000677913"/>
    </source>
</evidence>
<gene>
    <name evidence="2" type="ORF">KGA66_29380</name>
</gene>
<reference evidence="2" key="1">
    <citation type="submission" date="2021-04" db="EMBL/GenBank/DDBJ databases">
        <title>Genome based classification of Actinospica acidithermotolerans sp. nov., an actinobacterium isolated from an Indonesian hot spring.</title>
        <authorList>
            <person name="Kusuma A.B."/>
            <person name="Putra K.E."/>
            <person name="Nafisah S."/>
            <person name="Loh J."/>
            <person name="Nouioui I."/>
            <person name="Goodfellow M."/>
        </authorList>
    </citation>
    <scope>NUCLEOTIDE SEQUENCE</scope>
    <source>
        <strain evidence="2">DSM 45618</strain>
    </source>
</reference>
<dbReference type="Pfam" id="PF12696">
    <property type="entry name" value="TraG-D_C"/>
    <property type="match status" value="1"/>
</dbReference>
<evidence type="ECO:0000259" key="1">
    <source>
        <dbReference type="Pfam" id="PF12696"/>
    </source>
</evidence>
<accession>A0A8J8BED1</accession>
<dbReference type="RefSeq" id="WP_211472910.1">
    <property type="nucleotide sequence ID" value="NZ_JAGSXH010000382.1"/>
</dbReference>
<feature type="non-terminal residue" evidence="2">
    <location>
        <position position="1"/>
    </location>
</feature>
<dbReference type="SUPFAM" id="SSF52540">
    <property type="entry name" value="P-loop containing nucleoside triphosphate hydrolases"/>
    <property type="match status" value="1"/>
</dbReference>
<evidence type="ECO:0000313" key="2">
    <source>
        <dbReference type="EMBL" id="MBS2967177.1"/>
    </source>
</evidence>
<feature type="non-terminal residue" evidence="2">
    <location>
        <position position="167"/>
    </location>
</feature>
<dbReference type="Proteomes" id="UP000677913">
    <property type="component" value="Unassembled WGS sequence"/>
</dbReference>
<protein>
    <submittedName>
        <fullName evidence="2">TraM recognition domain-containing protein</fullName>
    </submittedName>
</protein>